<feature type="region of interest" description="Disordered" evidence="1">
    <location>
        <begin position="1"/>
        <end position="48"/>
    </location>
</feature>
<evidence type="ECO:0000313" key="3">
    <source>
        <dbReference type="EMBL" id="OMJ76116.1"/>
    </source>
</evidence>
<proteinExistence type="predicted"/>
<dbReference type="InterPro" id="IPR009057">
    <property type="entry name" value="Homeodomain-like_sf"/>
</dbReference>
<dbReference type="CDD" id="cd00167">
    <property type="entry name" value="SANT"/>
    <property type="match status" value="1"/>
</dbReference>
<evidence type="ECO:0000259" key="2">
    <source>
        <dbReference type="PROSITE" id="PS51293"/>
    </source>
</evidence>
<feature type="domain" description="SANT" evidence="2">
    <location>
        <begin position="135"/>
        <end position="183"/>
    </location>
</feature>
<reference evidence="3 4" key="1">
    <citation type="submission" date="2016-11" db="EMBL/GenBank/DDBJ databases">
        <title>The macronuclear genome of Stentor coeruleus: a giant cell with tiny introns.</title>
        <authorList>
            <person name="Slabodnick M."/>
            <person name="Ruby J.G."/>
            <person name="Reiff S.B."/>
            <person name="Swart E.C."/>
            <person name="Gosai S."/>
            <person name="Prabakaran S."/>
            <person name="Witkowska E."/>
            <person name="Larue G.E."/>
            <person name="Fisher S."/>
            <person name="Freeman R.M."/>
            <person name="Gunawardena J."/>
            <person name="Chu W."/>
            <person name="Stover N.A."/>
            <person name="Gregory B.D."/>
            <person name="Nowacki M."/>
            <person name="Derisi J."/>
            <person name="Roy S.W."/>
            <person name="Marshall W.F."/>
            <person name="Sood P."/>
        </authorList>
    </citation>
    <scope>NUCLEOTIDE SEQUENCE [LARGE SCALE GENOMIC DNA]</scope>
    <source>
        <strain evidence="3">WM001</strain>
    </source>
</reference>
<dbReference type="PANTHER" id="PTHR22929">
    <property type="entry name" value="RNA POLYMERASE III TRANSCRIPTION INITIATION FACTOR B"/>
    <property type="match status" value="1"/>
</dbReference>
<dbReference type="PROSITE" id="PS51293">
    <property type="entry name" value="SANT"/>
    <property type="match status" value="1"/>
</dbReference>
<feature type="compositionally biased region" description="Basic and acidic residues" evidence="1">
    <location>
        <begin position="7"/>
        <end position="18"/>
    </location>
</feature>
<dbReference type="GO" id="GO:0001156">
    <property type="term" value="F:TFIIIC-class transcription factor complex binding"/>
    <property type="evidence" value="ECO:0007669"/>
    <property type="project" value="TreeGrafter"/>
</dbReference>
<dbReference type="OrthoDB" id="307404at2759"/>
<name>A0A1R2BH63_9CILI</name>
<evidence type="ECO:0000313" key="4">
    <source>
        <dbReference type="Proteomes" id="UP000187209"/>
    </source>
</evidence>
<sequence>MSSKSQGESKMELDRKQTLADIARPKNPQNRGRKRSRTPQVNSNILTSPLNEEKLKNVEKLFANAKTNIAKIEEEKLIRQPVKQEIVTTKVKIENGKVVIDRDAMMEACAQKKIDPNELVRVLGNDKKFRGNKKKHNERWNEEETQLFYTALQMFGTDFEMISNFMQNRNRNQIKSKYKKESKVNPVRIDHAIWNRIDLSKEAYENYIETFRSTEETNAQED</sequence>
<dbReference type="InterPro" id="IPR017884">
    <property type="entry name" value="SANT_dom"/>
</dbReference>
<dbReference type="SMART" id="SM00717">
    <property type="entry name" value="SANT"/>
    <property type="match status" value="1"/>
</dbReference>
<dbReference type="EMBL" id="MPUH01000649">
    <property type="protein sequence ID" value="OMJ76116.1"/>
    <property type="molecule type" value="Genomic_DNA"/>
</dbReference>
<dbReference type="GO" id="GO:0000126">
    <property type="term" value="C:transcription factor TFIIIB complex"/>
    <property type="evidence" value="ECO:0007669"/>
    <property type="project" value="TreeGrafter"/>
</dbReference>
<dbReference type="SUPFAM" id="SSF46689">
    <property type="entry name" value="Homeodomain-like"/>
    <property type="match status" value="1"/>
</dbReference>
<dbReference type="InterPro" id="IPR039467">
    <property type="entry name" value="TFIIIB_B''_Myb"/>
</dbReference>
<accession>A0A1R2BH63</accession>
<dbReference type="PANTHER" id="PTHR22929:SF0">
    <property type="entry name" value="TRANSCRIPTION FACTOR TFIIIB COMPONENT B'' HOMOLOG"/>
    <property type="match status" value="1"/>
</dbReference>
<dbReference type="InterPro" id="IPR001005">
    <property type="entry name" value="SANT/Myb"/>
</dbReference>
<protein>
    <recommendedName>
        <fullName evidence="2">SANT domain-containing protein</fullName>
    </recommendedName>
</protein>
<gene>
    <name evidence="3" type="ORF">SteCoe_24558</name>
</gene>
<dbReference type="AlphaFoldDB" id="A0A1R2BH63"/>
<dbReference type="GO" id="GO:0070898">
    <property type="term" value="P:RNA polymerase III preinitiation complex assembly"/>
    <property type="evidence" value="ECO:0007669"/>
    <property type="project" value="TreeGrafter"/>
</dbReference>
<organism evidence="3 4">
    <name type="scientific">Stentor coeruleus</name>
    <dbReference type="NCBI Taxonomy" id="5963"/>
    <lineage>
        <taxon>Eukaryota</taxon>
        <taxon>Sar</taxon>
        <taxon>Alveolata</taxon>
        <taxon>Ciliophora</taxon>
        <taxon>Postciliodesmatophora</taxon>
        <taxon>Heterotrichea</taxon>
        <taxon>Heterotrichida</taxon>
        <taxon>Stentoridae</taxon>
        <taxon>Stentor</taxon>
    </lineage>
</organism>
<dbReference type="Pfam" id="PF15963">
    <property type="entry name" value="Myb_DNA-bind_7"/>
    <property type="match status" value="1"/>
</dbReference>
<comment type="caution">
    <text evidence="3">The sequence shown here is derived from an EMBL/GenBank/DDBJ whole genome shotgun (WGS) entry which is preliminary data.</text>
</comment>
<feature type="compositionally biased region" description="Polar residues" evidence="1">
    <location>
        <begin position="38"/>
        <end position="48"/>
    </location>
</feature>
<evidence type="ECO:0000256" key="1">
    <source>
        <dbReference type="SAM" id="MobiDB-lite"/>
    </source>
</evidence>
<dbReference type="Gene3D" id="1.10.10.60">
    <property type="entry name" value="Homeodomain-like"/>
    <property type="match status" value="1"/>
</dbReference>
<keyword evidence="4" id="KW-1185">Reference proteome</keyword>
<dbReference type="Proteomes" id="UP000187209">
    <property type="component" value="Unassembled WGS sequence"/>
</dbReference>